<organism evidence="1 2">
    <name type="scientific">Sorlinia euscelidii</name>
    <dbReference type="NCBI Taxonomy" id="3081148"/>
    <lineage>
        <taxon>Bacteria</taxon>
        <taxon>Pseudomonadati</taxon>
        <taxon>Pseudomonadota</taxon>
        <taxon>Alphaproteobacteria</taxon>
        <taxon>Acetobacterales</taxon>
        <taxon>Acetobacteraceae</taxon>
        <taxon>Sorlinia</taxon>
    </lineage>
</organism>
<dbReference type="Gene3D" id="1.10.3230.30">
    <property type="entry name" value="Phage gp6-like head-tail connector protein"/>
    <property type="match status" value="1"/>
</dbReference>
<keyword evidence="2" id="KW-1185">Reference proteome</keyword>
<proteinExistence type="predicted"/>
<sequence>MTQTSSGAHLLAPMGDLRIQLAISGADKTDDDALAMLLRDASARVRNYVGRADWLTAEEDTIPDDVRSATLITARALFFDLQRGDPALRSESESGIGGSSWAPFEGALPHEATAMLNRYRAPGLS</sequence>
<reference evidence="1 2" key="1">
    <citation type="submission" date="2023-10" db="EMBL/GenBank/DDBJ databases">
        <title>Sorlinia euscelidii gen. nov., sp. nov., an acetic acid bacteria isolated from the gut of Euscelidius variegatus emitter.</title>
        <authorList>
            <person name="Michoud G."/>
            <person name="Marasco R."/>
            <person name="Seferji K."/>
            <person name="Gonella E."/>
            <person name="Garuglieri E."/>
            <person name="Alma A."/>
            <person name="Mapelli F."/>
            <person name="Borin S."/>
            <person name="Daffonchio D."/>
            <person name="Crotti E."/>
        </authorList>
    </citation>
    <scope>NUCLEOTIDE SEQUENCE [LARGE SCALE GENOMIC DNA]</scope>
    <source>
        <strain evidence="1 2">EV16P</strain>
    </source>
</reference>
<protein>
    <recommendedName>
        <fullName evidence="3">Phage gp6-like head-tail connector protein</fullName>
    </recommendedName>
</protein>
<comment type="caution">
    <text evidence="1">The sequence shown here is derived from an EMBL/GenBank/DDBJ whole genome shotgun (WGS) entry which is preliminary data.</text>
</comment>
<evidence type="ECO:0000313" key="2">
    <source>
        <dbReference type="Proteomes" id="UP001312908"/>
    </source>
</evidence>
<evidence type="ECO:0000313" key="1">
    <source>
        <dbReference type="EMBL" id="MEE8658859.1"/>
    </source>
</evidence>
<gene>
    <name evidence="1" type="ORF">DOFOFD_07525</name>
</gene>
<name>A0ABU7U4R2_9PROT</name>
<dbReference type="InterPro" id="IPR021146">
    <property type="entry name" value="Phage_gp6-like_head-tail"/>
</dbReference>
<evidence type="ECO:0008006" key="3">
    <source>
        <dbReference type="Google" id="ProtNLM"/>
    </source>
</evidence>
<dbReference type="EMBL" id="JAWJZY010000003">
    <property type="protein sequence ID" value="MEE8658859.1"/>
    <property type="molecule type" value="Genomic_DNA"/>
</dbReference>
<dbReference type="RefSeq" id="WP_394819763.1">
    <property type="nucleotide sequence ID" value="NZ_JAWJZY010000003.1"/>
</dbReference>
<accession>A0ABU7U4R2</accession>
<dbReference type="Pfam" id="PF05135">
    <property type="entry name" value="Phage_connect_1"/>
    <property type="match status" value="1"/>
</dbReference>
<dbReference type="Proteomes" id="UP001312908">
    <property type="component" value="Unassembled WGS sequence"/>
</dbReference>